<protein>
    <submittedName>
        <fullName evidence="2">DUF4389 domain-containing protein</fullName>
    </submittedName>
</protein>
<evidence type="ECO:0000313" key="3">
    <source>
        <dbReference type="Proteomes" id="UP000756530"/>
    </source>
</evidence>
<dbReference type="Proteomes" id="UP000756530">
    <property type="component" value="Unassembled WGS sequence"/>
</dbReference>
<dbReference type="RefSeq" id="WP_218391270.1">
    <property type="nucleotide sequence ID" value="NZ_JAHUZE010000001.1"/>
</dbReference>
<keyword evidence="3" id="KW-1185">Reference proteome</keyword>
<proteinExistence type="predicted"/>
<gene>
    <name evidence="2" type="ORF">KJP28_05255</name>
</gene>
<keyword evidence="1" id="KW-0472">Membrane</keyword>
<keyword evidence="1" id="KW-0812">Transmembrane</keyword>
<evidence type="ECO:0000313" key="2">
    <source>
        <dbReference type="EMBL" id="MBV7378322.1"/>
    </source>
</evidence>
<organism evidence="2 3">
    <name type="scientific">Maritimibacter dapengensis</name>
    <dbReference type="NCBI Taxonomy" id="2836868"/>
    <lineage>
        <taxon>Bacteria</taxon>
        <taxon>Pseudomonadati</taxon>
        <taxon>Pseudomonadota</taxon>
        <taxon>Alphaproteobacteria</taxon>
        <taxon>Rhodobacterales</taxon>
        <taxon>Roseobacteraceae</taxon>
        <taxon>Maritimibacter</taxon>
    </lineage>
</organism>
<accession>A0ABS6SZC5</accession>
<comment type="caution">
    <text evidence="2">The sequence shown here is derived from an EMBL/GenBank/DDBJ whole genome shotgun (WGS) entry which is preliminary data.</text>
</comment>
<dbReference type="InterPro" id="IPR025498">
    <property type="entry name" value="DUF4389"/>
</dbReference>
<reference evidence="2 3" key="1">
    <citation type="submission" date="2021-05" db="EMBL/GenBank/DDBJ databases">
        <title>Culturable bacteria isolated from Daya Bay.</title>
        <authorList>
            <person name="Zheng W."/>
            <person name="Yu S."/>
            <person name="Huang Y."/>
        </authorList>
    </citation>
    <scope>NUCLEOTIDE SEQUENCE [LARGE SCALE GENOMIC DNA]</scope>
    <source>
        <strain evidence="2 3">DP4N28-5</strain>
    </source>
</reference>
<name>A0ABS6SZC5_9RHOB</name>
<dbReference type="Pfam" id="PF14333">
    <property type="entry name" value="DUF4389"/>
    <property type="match status" value="1"/>
</dbReference>
<dbReference type="EMBL" id="JAHUZE010000001">
    <property type="protein sequence ID" value="MBV7378322.1"/>
    <property type="molecule type" value="Genomic_DNA"/>
</dbReference>
<feature type="transmembrane region" description="Helical" evidence="1">
    <location>
        <begin position="32"/>
        <end position="58"/>
    </location>
</feature>
<evidence type="ECO:0000256" key="1">
    <source>
        <dbReference type="SAM" id="Phobius"/>
    </source>
</evidence>
<keyword evidence="1" id="KW-1133">Transmembrane helix</keyword>
<sequence length="105" mass="11866">MAKKDDEDPVVLEEPGDGIEGDEDENIWLRGLWMILFIALMWVARGILIVAAVIQFLWMLFGGGKNPHIAEFGEDLGDWMARATIYVSGATEDRPFPFDRWGIPD</sequence>